<protein>
    <submittedName>
        <fullName evidence="5">Helix-turn-helix domain-containing protein</fullName>
    </submittedName>
</protein>
<gene>
    <name evidence="5" type="ORF">ACFPCY_11195</name>
</gene>
<keyword evidence="6" id="KW-1185">Reference proteome</keyword>
<dbReference type="PANTHER" id="PTHR46796">
    <property type="entry name" value="HTH-TYPE TRANSCRIPTIONAL ACTIVATOR RHAS-RELATED"/>
    <property type="match status" value="1"/>
</dbReference>
<evidence type="ECO:0000256" key="2">
    <source>
        <dbReference type="ARBA" id="ARBA00023125"/>
    </source>
</evidence>
<organism evidence="5 6">
    <name type="scientific">Actinomadura gamaensis</name>
    <dbReference type="NCBI Taxonomy" id="1763541"/>
    <lineage>
        <taxon>Bacteria</taxon>
        <taxon>Bacillati</taxon>
        <taxon>Actinomycetota</taxon>
        <taxon>Actinomycetes</taxon>
        <taxon>Streptosporangiales</taxon>
        <taxon>Thermomonosporaceae</taxon>
        <taxon>Actinomadura</taxon>
    </lineage>
</organism>
<sequence>MLIDAVEELSATAAAGLTHLPDTATSLIFRLTTTGRADLLVAGPRTRAAYFSGKDLPVCVRARLRPGVARAALGMPITELVDRVVPLTDVWHPADASHLEHRLSTLDGDPALIAEQLDAALRAKLVAQSTHSPDSSPNVRFSNDARLVHAAAHDLASARPTRLPDLAHRLAISERRLRSLFTENAGLPPKVFTRINRLRAALTKGSSERLAQLAATTGYYDQSHMTADFRAMLGVSPAAFFAGRLPTPSTC</sequence>
<dbReference type="Gene3D" id="1.10.10.60">
    <property type="entry name" value="Homeodomain-like"/>
    <property type="match status" value="1"/>
</dbReference>
<keyword evidence="3" id="KW-0804">Transcription</keyword>
<dbReference type="EMBL" id="JBHSIT010000003">
    <property type="protein sequence ID" value="MFC4907887.1"/>
    <property type="molecule type" value="Genomic_DNA"/>
</dbReference>
<evidence type="ECO:0000313" key="6">
    <source>
        <dbReference type="Proteomes" id="UP001595872"/>
    </source>
</evidence>
<reference evidence="6" key="1">
    <citation type="journal article" date="2019" name="Int. J. Syst. Evol. Microbiol.">
        <title>The Global Catalogue of Microorganisms (GCM) 10K type strain sequencing project: providing services to taxonomists for standard genome sequencing and annotation.</title>
        <authorList>
            <consortium name="The Broad Institute Genomics Platform"/>
            <consortium name="The Broad Institute Genome Sequencing Center for Infectious Disease"/>
            <person name="Wu L."/>
            <person name="Ma J."/>
        </authorList>
    </citation>
    <scope>NUCLEOTIDE SEQUENCE [LARGE SCALE GENOMIC DNA]</scope>
    <source>
        <strain evidence="6">KLKA75</strain>
    </source>
</reference>
<evidence type="ECO:0000256" key="1">
    <source>
        <dbReference type="ARBA" id="ARBA00023015"/>
    </source>
</evidence>
<dbReference type="SMART" id="SM00342">
    <property type="entry name" value="HTH_ARAC"/>
    <property type="match status" value="1"/>
</dbReference>
<evidence type="ECO:0000256" key="3">
    <source>
        <dbReference type="ARBA" id="ARBA00023163"/>
    </source>
</evidence>
<feature type="domain" description="HTH araC/xylS-type" evidence="4">
    <location>
        <begin position="145"/>
        <end position="243"/>
    </location>
</feature>
<name>A0ABV9TUU8_9ACTN</name>
<accession>A0ABV9TUU8</accession>
<dbReference type="PANTHER" id="PTHR46796:SF15">
    <property type="entry name" value="BLL1074 PROTEIN"/>
    <property type="match status" value="1"/>
</dbReference>
<dbReference type="Pfam" id="PF12833">
    <property type="entry name" value="HTH_18"/>
    <property type="match status" value="1"/>
</dbReference>
<comment type="caution">
    <text evidence="5">The sequence shown here is derived from an EMBL/GenBank/DDBJ whole genome shotgun (WGS) entry which is preliminary data.</text>
</comment>
<evidence type="ECO:0000259" key="4">
    <source>
        <dbReference type="PROSITE" id="PS01124"/>
    </source>
</evidence>
<dbReference type="PROSITE" id="PS01124">
    <property type="entry name" value="HTH_ARAC_FAMILY_2"/>
    <property type="match status" value="1"/>
</dbReference>
<evidence type="ECO:0000313" key="5">
    <source>
        <dbReference type="EMBL" id="MFC4907887.1"/>
    </source>
</evidence>
<dbReference type="InterPro" id="IPR050204">
    <property type="entry name" value="AraC_XylS_family_regulators"/>
</dbReference>
<keyword evidence="1" id="KW-0805">Transcription regulation</keyword>
<keyword evidence="2" id="KW-0238">DNA-binding</keyword>
<dbReference type="InterPro" id="IPR018060">
    <property type="entry name" value="HTH_AraC"/>
</dbReference>
<proteinExistence type="predicted"/>
<dbReference type="RefSeq" id="WP_378254046.1">
    <property type="nucleotide sequence ID" value="NZ_JBHSIT010000003.1"/>
</dbReference>
<dbReference type="Proteomes" id="UP001595872">
    <property type="component" value="Unassembled WGS sequence"/>
</dbReference>